<protein>
    <recommendedName>
        <fullName evidence="2">RNA helicase</fullName>
        <ecNumber evidence="2">3.6.4.13</ecNumber>
    </recommendedName>
</protein>
<comment type="subcellular location">
    <subcellularLocation>
        <location evidence="1">Mitochondrion</location>
    </subcellularLocation>
</comment>
<dbReference type="Pfam" id="PF00271">
    <property type="entry name" value="Helicase_C"/>
    <property type="match status" value="1"/>
</dbReference>
<keyword evidence="13" id="KW-1185">Reference proteome</keyword>
<dbReference type="CDD" id="cd18805">
    <property type="entry name" value="SF2_C_suv3"/>
    <property type="match status" value="1"/>
</dbReference>
<dbReference type="GeneID" id="92209566"/>
<dbReference type="Pfam" id="PF22527">
    <property type="entry name" value="DEXQc_Suv3"/>
    <property type="match status" value="1"/>
</dbReference>
<keyword evidence="6" id="KW-0067">ATP-binding</keyword>
<evidence type="ECO:0000256" key="3">
    <source>
        <dbReference type="ARBA" id="ARBA00022741"/>
    </source>
</evidence>
<evidence type="ECO:0000259" key="11">
    <source>
        <dbReference type="PROSITE" id="PS51194"/>
    </source>
</evidence>
<dbReference type="SUPFAM" id="SSF52540">
    <property type="entry name" value="P-loop containing nucleoside triphosphate hydrolases"/>
    <property type="match status" value="1"/>
</dbReference>
<dbReference type="InterPro" id="IPR001650">
    <property type="entry name" value="Helicase_C-like"/>
</dbReference>
<dbReference type="PANTHER" id="PTHR12131">
    <property type="entry name" value="ATP-DEPENDENT RNA AND DNA HELICASE"/>
    <property type="match status" value="1"/>
</dbReference>
<dbReference type="EC" id="3.6.4.13" evidence="2"/>
<dbReference type="Gene3D" id="1.20.272.40">
    <property type="match status" value="1"/>
</dbReference>
<dbReference type="Gene3D" id="1.20.58.1080">
    <property type="match status" value="1"/>
</dbReference>
<dbReference type="Proteomes" id="UP001497383">
    <property type="component" value="Chromosome 5"/>
</dbReference>
<keyword evidence="4" id="KW-0378">Hydrolase</keyword>
<feature type="region of interest" description="Disordered" evidence="10">
    <location>
        <begin position="747"/>
        <end position="775"/>
    </location>
</feature>
<evidence type="ECO:0000313" key="12">
    <source>
        <dbReference type="EMBL" id="CAK9440270.1"/>
    </source>
</evidence>
<dbReference type="CDD" id="cd17913">
    <property type="entry name" value="DEXQc_Suv3"/>
    <property type="match status" value="1"/>
</dbReference>
<dbReference type="PROSITE" id="PS51194">
    <property type="entry name" value="HELICASE_CTER"/>
    <property type="match status" value="1"/>
</dbReference>
<evidence type="ECO:0000256" key="2">
    <source>
        <dbReference type="ARBA" id="ARBA00012552"/>
    </source>
</evidence>
<dbReference type="EMBL" id="OZ022409">
    <property type="protein sequence ID" value="CAK9440270.1"/>
    <property type="molecule type" value="Genomic_DNA"/>
</dbReference>
<name>A0ABP0ZSR5_9ASCO</name>
<dbReference type="InterPro" id="IPR044774">
    <property type="entry name" value="Suv3_DEXQc"/>
</dbReference>
<feature type="compositionally biased region" description="Low complexity" evidence="10">
    <location>
        <begin position="60"/>
        <end position="78"/>
    </location>
</feature>
<evidence type="ECO:0000256" key="7">
    <source>
        <dbReference type="ARBA" id="ARBA00022946"/>
    </source>
</evidence>
<dbReference type="InterPro" id="IPR055206">
    <property type="entry name" value="DEXQc_SUV3"/>
</dbReference>
<dbReference type="SMART" id="SM00490">
    <property type="entry name" value="HELICc"/>
    <property type="match status" value="1"/>
</dbReference>
<comment type="catalytic activity">
    <reaction evidence="9">
        <text>ATP + H2O = ADP + phosphate + H(+)</text>
        <dbReference type="Rhea" id="RHEA:13065"/>
        <dbReference type="ChEBI" id="CHEBI:15377"/>
        <dbReference type="ChEBI" id="CHEBI:15378"/>
        <dbReference type="ChEBI" id="CHEBI:30616"/>
        <dbReference type="ChEBI" id="CHEBI:43474"/>
        <dbReference type="ChEBI" id="CHEBI:456216"/>
        <dbReference type="EC" id="3.6.4.13"/>
    </reaction>
</comment>
<feature type="region of interest" description="Disordered" evidence="10">
    <location>
        <begin position="48"/>
        <end position="78"/>
    </location>
</feature>
<keyword evidence="7" id="KW-0809">Transit peptide</keyword>
<evidence type="ECO:0000256" key="6">
    <source>
        <dbReference type="ARBA" id="ARBA00022840"/>
    </source>
</evidence>
<accession>A0ABP0ZSR5</accession>
<evidence type="ECO:0000256" key="4">
    <source>
        <dbReference type="ARBA" id="ARBA00022801"/>
    </source>
</evidence>
<dbReference type="InterPro" id="IPR027417">
    <property type="entry name" value="P-loop_NTPase"/>
</dbReference>
<feature type="domain" description="Helicase C-terminal" evidence="11">
    <location>
        <begin position="387"/>
        <end position="539"/>
    </location>
</feature>
<evidence type="ECO:0000256" key="5">
    <source>
        <dbReference type="ARBA" id="ARBA00022806"/>
    </source>
</evidence>
<evidence type="ECO:0000256" key="10">
    <source>
        <dbReference type="SAM" id="MobiDB-lite"/>
    </source>
</evidence>
<dbReference type="PANTHER" id="PTHR12131:SF1">
    <property type="entry name" value="ATP-DEPENDENT RNA HELICASE SUPV3L1, MITOCHONDRIAL-RELATED"/>
    <property type="match status" value="1"/>
</dbReference>
<evidence type="ECO:0000256" key="9">
    <source>
        <dbReference type="ARBA" id="ARBA00047984"/>
    </source>
</evidence>
<organism evidence="12 13">
    <name type="scientific">Lodderomyces beijingensis</name>
    <dbReference type="NCBI Taxonomy" id="1775926"/>
    <lineage>
        <taxon>Eukaryota</taxon>
        <taxon>Fungi</taxon>
        <taxon>Dikarya</taxon>
        <taxon>Ascomycota</taxon>
        <taxon>Saccharomycotina</taxon>
        <taxon>Pichiomycetes</taxon>
        <taxon>Debaryomycetaceae</taxon>
        <taxon>Candida/Lodderomyces clade</taxon>
        <taxon>Lodderomyces</taxon>
    </lineage>
</organism>
<evidence type="ECO:0000256" key="1">
    <source>
        <dbReference type="ARBA" id="ARBA00004173"/>
    </source>
</evidence>
<proteinExistence type="predicted"/>
<evidence type="ECO:0000256" key="8">
    <source>
        <dbReference type="ARBA" id="ARBA00023128"/>
    </source>
</evidence>
<dbReference type="Gene3D" id="3.40.50.300">
    <property type="entry name" value="P-loop containing nucleotide triphosphate hydrolases"/>
    <property type="match status" value="2"/>
</dbReference>
<dbReference type="RefSeq" id="XP_066831308.1">
    <property type="nucleotide sequence ID" value="XM_066974584.1"/>
</dbReference>
<keyword evidence="5" id="KW-0347">Helicase</keyword>
<dbReference type="Pfam" id="PF12513">
    <property type="entry name" value="SUV3_C"/>
    <property type="match status" value="1"/>
</dbReference>
<sequence>MYHKVKCGLSRYARSDIGRYTRLQRHARLVFTIGRSYATVSQRTKIPETARQVDGVTGPASLNSSASTSSTATTTASSSSVSAEDLIRDLEPRFSRVLQRILERGFKYPYQYLNDANKNHRKLFKVFSESILNRVCSKGNHGPDHVPTFVDFINPNEQLLPTLFKSIQVDNNYPKQLLTYYNLQNEQDLIEHLITHVYNKYYEDHKIATTPFESKQIDFSNPAQWYPEARKMKRKIIMHVGPTNSGKTYQSLQKLAQSKTGYYAGPLRLLAREIWDRYEQSGVRCNLITGEEVIASIDEYGHLSGLASGTIEMIPLHKKMDLCVIDEIQMIADEQRGSVWTNAVLGVLAHEIHLCGEESAVPLIEKLVKVTGDELIVKRFKRLGKLTVESQATNIHSLKKGDCLVAFSKRKIMELKMQLETETNLKVGVVYGALPPEIRAQEAEKFNTGHYDVLVASDAIGMGLNLKISRIVFSGISKFNGTELLNLTSSQVKQIAGRAGRFSAEHGSKEGFVTALSRSALVYIKNALSQPVVAIESARIWPTIGVWKNYMTSNSTTKSLVETMTDFYLNALNLKSDTYVLAEAGPKLAILDLINRDWNLRKMSIDDQFTLAECPISFVSPTSDYLIIPAVKAMFLNIVERKTQNIFDLEFLSDHNVVGLLASKQKTAILPLDVMLNGLEKLEAIHKLALLYLWLNQRFPTLFVDNESAMHFKYFVEKRLSEELNHMRRMNRMMTDKRGDRYKKAARYGNRGPAGWGEKKKGNRFLSSKMEKPNL</sequence>
<gene>
    <name evidence="12" type="ORF">LODBEIA_P43700</name>
</gene>
<dbReference type="InterPro" id="IPR050699">
    <property type="entry name" value="RNA-DNA_Helicase"/>
</dbReference>
<dbReference type="InterPro" id="IPR022192">
    <property type="entry name" value="SUV3_C"/>
</dbReference>
<evidence type="ECO:0000313" key="13">
    <source>
        <dbReference type="Proteomes" id="UP001497383"/>
    </source>
</evidence>
<reference evidence="12 13" key="1">
    <citation type="submission" date="2024-03" db="EMBL/GenBank/DDBJ databases">
        <authorList>
            <person name="Brejova B."/>
        </authorList>
    </citation>
    <scope>NUCLEOTIDE SEQUENCE [LARGE SCALE GENOMIC DNA]</scope>
    <source>
        <strain evidence="12 13">CBS 14171</strain>
    </source>
</reference>
<keyword evidence="8" id="KW-0496">Mitochondrion</keyword>
<keyword evidence="3" id="KW-0547">Nucleotide-binding</keyword>